<keyword evidence="1" id="KW-0812">Transmembrane</keyword>
<dbReference type="EMBL" id="CP048685">
    <property type="protein sequence ID" value="QPJ60406.1"/>
    <property type="molecule type" value="Genomic_DNA"/>
</dbReference>
<evidence type="ECO:0008006" key="3">
    <source>
        <dbReference type="Google" id="ProtNLM"/>
    </source>
</evidence>
<proteinExistence type="predicted"/>
<name>A0A7T0FZ32_9BACT</name>
<keyword evidence="1" id="KW-1133">Transmembrane helix</keyword>
<organism evidence="2">
    <name type="scientific">Candidatus Nitronauta litoralis</name>
    <dbReference type="NCBI Taxonomy" id="2705533"/>
    <lineage>
        <taxon>Bacteria</taxon>
        <taxon>Pseudomonadati</taxon>
        <taxon>Nitrospinota/Tectimicrobiota group</taxon>
        <taxon>Nitrospinota</taxon>
        <taxon>Nitrospinia</taxon>
        <taxon>Nitrospinales</taxon>
        <taxon>Nitrospinaceae</taxon>
        <taxon>Candidatus Nitronauta</taxon>
    </lineage>
</organism>
<gene>
    <name evidence="2" type="ORF">G3M70_00270</name>
</gene>
<keyword evidence="1" id="KW-0472">Membrane</keyword>
<feature type="transmembrane region" description="Helical" evidence="1">
    <location>
        <begin position="12"/>
        <end position="32"/>
    </location>
</feature>
<dbReference type="Proteomes" id="UP000594688">
    <property type="component" value="Chromosome"/>
</dbReference>
<dbReference type="KEGG" id="nli:G3M70_00270"/>
<dbReference type="AlphaFoldDB" id="A0A7T0FZ32"/>
<protein>
    <recommendedName>
        <fullName evidence="3">EfeO-type cupredoxin-like domain-containing protein</fullName>
    </recommendedName>
</protein>
<evidence type="ECO:0000256" key="1">
    <source>
        <dbReference type="SAM" id="Phobius"/>
    </source>
</evidence>
<evidence type="ECO:0000313" key="2">
    <source>
        <dbReference type="EMBL" id="QPJ60406.1"/>
    </source>
</evidence>
<sequence length="132" mass="14604">MGLARGLGKSAFLVNALILILIYLLVVSPALAKEPRHLIKLNKVSFDAPVKVFQDSPVTLKNDWGFSLHQTSISQIESGAEIARIQTVMAGQTVSLEFPREGEYSICYFLSPEQQPEKERCFSLNVVPLKTA</sequence>
<accession>A0A7T0FZ32</accession>
<reference evidence="2" key="1">
    <citation type="submission" date="2020-02" db="EMBL/GenBank/DDBJ databases">
        <title>Genomic and physiological characterization of two novel Nitrospinaceae genera.</title>
        <authorList>
            <person name="Mueller A.J."/>
            <person name="Jung M.-Y."/>
            <person name="Strachan C.R."/>
            <person name="Herbold C.W."/>
            <person name="Kirkegaard R.H."/>
            <person name="Daims H."/>
        </authorList>
    </citation>
    <scope>NUCLEOTIDE SEQUENCE [LARGE SCALE GENOMIC DNA]</scope>
    <source>
        <strain evidence="2">EB</strain>
    </source>
</reference>